<proteinExistence type="predicted"/>
<dbReference type="EMBL" id="BAABDO010000100">
    <property type="protein sequence ID" value="GAA4152199.1"/>
    <property type="molecule type" value="Genomic_DNA"/>
</dbReference>
<evidence type="ECO:0000259" key="3">
    <source>
        <dbReference type="Pfam" id="PF13581"/>
    </source>
</evidence>
<feature type="domain" description="Histidine kinase/HSP90-like ATPase" evidence="3">
    <location>
        <begin position="10"/>
        <end position="131"/>
    </location>
</feature>
<dbReference type="Pfam" id="PF12796">
    <property type="entry name" value="Ank_2"/>
    <property type="match status" value="1"/>
</dbReference>
<dbReference type="InterPro" id="IPR036890">
    <property type="entry name" value="HATPase_C_sf"/>
</dbReference>
<dbReference type="Gene3D" id="1.25.40.20">
    <property type="entry name" value="Ankyrin repeat-containing domain"/>
    <property type="match status" value="1"/>
</dbReference>
<keyword evidence="2" id="KW-0040">ANK repeat</keyword>
<keyword evidence="1" id="KW-0418">Kinase</keyword>
<gene>
    <name evidence="4" type="ORF">GCM10022416_50200</name>
</gene>
<dbReference type="Pfam" id="PF13581">
    <property type="entry name" value="HATPase_c_2"/>
    <property type="match status" value="1"/>
</dbReference>
<accession>A0ABP7ZB62</accession>
<dbReference type="InterPro" id="IPR036770">
    <property type="entry name" value="Ankyrin_rpt-contain_sf"/>
</dbReference>
<comment type="caution">
    <text evidence="4">The sequence shown here is derived from an EMBL/GenBank/DDBJ whole genome shotgun (WGS) entry which is preliminary data.</text>
</comment>
<feature type="repeat" description="ANK" evidence="2">
    <location>
        <begin position="238"/>
        <end position="270"/>
    </location>
</feature>
<dbReference type="SUPFAM" id="SSF55874">
    <property type="entry name" value="ATPase domain of HSP90 chaperone/DNA topoisomerase II/histidine kinase"/>
    <property type="match status" value="1"/>
</dbReference>
<organism evidence="4 5">
    <name type="scientific">Actinomadura keratinilytica</name>
    <dbReference type="NCBI Taxonomy" id="547461"/>
    <lineage>
        <taxon>Bacteria</taxon>
        <taxon>Bacillati</taxon>
        <taxon>Actinomycetota</taxon>
        <taxon>Actinomycetes</taxon>
        <taxon>Streptosporangiales</taxon>
        <taxon>Thermomonosporaceae</taxon>
        <taxon>Actinomadura</taxon>
    </lineage>
</organism>
<sequence length="294" mass="31207">MEISLDLRLPRDAASVPAARRLLDSSPCALGVDAAIRGDIELMLTEACTNAIRHAGRGGEYTVRVGILDERCVIKVIDSGPGYGAGPGNGAGPGEAPGPLSEHGRGMLLMRALADGVRFGTAARQGALVSLEKHLHYGRDTLGSLLADHAGDGRWRGGGVRIMSEADPELREFATRLFDLARTGRTDELIPYVDAGVPVNLTNDKGDTLLMLAAYHGHADTVRALVARGADPERANDRGQRPLAGAVFKQEAEVVRALLDAGADPRAGRPSAIETARMFDLTHYLAWFEEATAT</sequence>
<evidence type="ECO:0000256" key="2">
    <source>
        <dbReference type="PROSITE-ProRule" id="PRU00023"/>
    </source>
</evidence>
<protein>
    <recommendedName>
        <fullName evidence="3">Histidine kinase/HSP90-like ATPase domain-containing protein</fullName>
    </recommendedName>
</protein>
<dbReference type="Proteomes" id="UP001500266">
    <property type="component" value="Unassembled WGS sequence"/>
</dbReference>
<dbReference type="PROSITE" id="PS50088">
    <property type="entry name" value="ANK_REPEAT"/>
    <property type="match status" value="2"/>
</dbReference>
<keyword evidence="1" id="KW-0808">Transferase</keyword>
<dbReference type="SMART" id="SM00248">
    <property type="entry name" value="ANK"/>
    <property type="match status" value="2"/>
</dbReference>
<reference evidence="5" key="1">
    <citation type="journal article" date="2019" name="Int. J. Syst. Evol. Microbiol.">
        <title>The Global Catalogue of Microorganisms (GCM) 10K type strain sequencing project: providing services to taxonomists for standard genome sequencing and annotation.</title>
        <authorList>
            <consortium name="The Broad Institute Genomics Platform"/>
            <consortium name="The Broad Institute Genome Sequencing Center for Infectious Disease"/>
            <person name="Wu L."/>
            <person name="Ma J."/>
        </authorList>
    </citation>
    <scope>NUCLEOTIDE SEQUENCE [LARGE SCALE GENOMIC DNA]</scope>
    <source>
        <strain evidence="5">JCM 17316</strain>
    </source>
</reference>
<dbReference type="PROSITE" id="PS50297">
    <property type="entry name" value="ANK_REP_REGION"/>
    <property type="match status" value="2"/>
</dbReference>
<dbReference type="PANTHER" id="PTHR35526">
    <property type="entry name" value="ANTI-SIGMA-F FACTOR RSBW-RELATED"/>
    <property type="match status" value="1"/>
</dbReference>
<evidence type="ECO:0000256" key="1">
    <source>
        <dbReference type="ARBA" id="ARBA00022527"/>
    </source>
</evidence>
<dbReference type="SUPFAM" id="SSF48403">
    <property type="entry name" value="Ankyrin repeat"/>
    <property type="match status" value="1"/>
</dbReference>
<keyword evidence="5" id="KW-1185">Reference proteome</keyword>
<name>A0ABP7ZB62_9ACTN</name>
<feature type="repeat" description="ANK" evidence="2">
    <location>
        <begin position="205"/>
        <end position="237"/>
    </location>
</feature>
<dbReference type="InterPro" id="IPR003594">
    <property type="entry name" value="HATPase_dom"/>
</dbReference>
<evidence type="ECO:0000313" key="5">
    <source>
        <dbReference type="Proteomes" id="UP001500266"/>
    </source>
</evidence>
<evidence type="ECO:0000313" key="4">
    <source>
        <dbReference type="EMBL" id="GAA4152199.1"/>
    </source>
</evidence>
<keyword evidence="1" id="KW-0723">Serine/threonine-protein kinase</keyword>
<dbReference type="PANTHER" id="PTHR35526:SF3">
    <property type="entry name" value="ANTI-SIGMA-F FACTOR RSBW"/>
    <property type="match status" value="1"/>
</dbReference>
<dbReference type="Gene3D" id="3.30.565.10">
    <property type="entry name" value="Histidine kinase-like ATPase, C-terminal domain"/>
    <property type="match status" value="1"/>
</dbReference>
<dbReference type="InterPro" id="IPR050267">
    <property type="entry name" value="Anti-sigma-factor_SerPK"/>
</dbReference>
<dbReference type="CDD" id="cd16936">
    <property type="entry name" value="HATPase_RsbW-like"/>
    <property type="match status" value="1"/>
</dbReference>
<dbReference type="InterPro" id="IPR002110">
    <property type="entry name" value="Ankyrin_rpt"/>
</dbReference>